<dbReference type="Proteomes" id="UP000179360">
    <property type="component" value="Unassembled WGS sequence"/>
</dbReference>
<evidence type="ECO:0000313" key="19">
    <source>
        <dbReference type="EMBL" id="OGI47123.1"/>
    </source>
</evidence>
<dbReference type="Gene3D" id="2.40.10.120">
    <property type="match status" value="1"/>
</dbReference>
<evidence type="ECO:0000256" key="17">
    <source>
        <dbReference type="SAM" id="SignalP"/>
    </source>
</evidence>
<evidence type="ECO:0000256" key="15">
    <source>
        <dbReference type="PIRSR" id="PIRSR611782-2"/>
    </source>
</evidence>
<comment type="catalytic activity">
    <reaction evidence="1">
        <text>Acts on substrates that are at least partially unfolded. The cleavage site P1 residue is normally between a pair of hydrophobic residues, such as Val-|-Val.</text>
        <dbReference type="EC" id="3.4.21.107"/>
    </reaction>
</comment>
<evidence type="ECO:0000256" key="9">
    <source>
        <dbReference type="ARBA" id="ARBA00022764"/>
    </source>
</evidence>
<feature type="binding site" evidence="15">
    <location>
        <position position="108"/>
    </location>
    <ligand>
        <name>substrate</name>
    </ligand>
</feature>
<reference evidence="19 20" key="1">
    <citation type="journal article" date="2016" name="Nat. Commun.">
        <title>Thousands of microbial genomes shed light on interconnected biogeochemical processes in an aquifer system.</title>
        <authorList>
            <person name="Anantharaman K."/>
            <person name="Brown C.T."/>
            <person name="Hug L.A."/>
            <person name="Sharon I."/>
            <person name="Castelle C.J."/>
            <person name="Probst A.J."/>
            <person name="Thomas B.C."/>
            <person name="Singh A."/>
            <person name="Wilkins M.J."/>
            <person name="Karaoz U."/>
            <person name="Brodie E.L."/>
            <person name="Williams K.H."/>
            <person name="Hubbard S.S."/>
            <person name="Banfield J.F."/>
        </authorList>
    </citation>
    <scope>NUCLEOTIDE SEQUENCE [LARGE SCALE GENOMIC DNA]</scope>
</reference>
<keyword evidence="11" id="KW-0720">Serine protease</keyword>
<dbReference type="InterPro" id="IPR009003">
    <property type="entry name" value="Peptidase_S1_PA"/>
</dbReference>
<comment type="similarity">
    <text evidence="3">Belongs to the peptidase S1C family.</text>
</comment>
<evidence type="ECO:0000256" key="10">
    <source>
        <dbReference type="ARBA" id="ARBA00022801"/>
    </source>
</evidence>
<feature type="active site" description="Charge relay system" evidence="14">
    <location>
        <position position="211"/>
    </location>
</feature>
<feature type="binding site" evidence="15">
    <location>
        <position position="138"/>
    </location>
    <ligand>
        <name>substrate</name>
    </ligand>
</feature>
<evidence type="ECO:0000256" key="3">
    <source>
        <dbReference type="ARBA" id="ARBA00010541"/>
    </source>
</evidence>
<keyword evidence="7 17" id="KW-0732">Signal</keyword>
<evidence type="ECO:0000256" key="5">
    <source>
        <dbReference type="ARBA" id="ARBA00013958"/>
    </source>
</evidence>
<gene>
    <name evidence="19" type="ORF">A2637_05565</name>
</gene>
<dbReference type="SMART" id="SM00228">
    <property type="entry name" value="PDZ"/>
    <property type="match status" value="2"/>
</dbReference>
<dbReference type="AlphaFoldDB" id="A0A1F6TPS1"/>
<dbReference type="Pfam" id="PF13365">
    <property type="entry name" value="Trypsin_2"/>
    <property type="match status" value="1"/>
</dbReference>
<evidence type="ECO:0000256" key="11">
    <source>
        <dbReference type="ARBA" id="ARBA00022825"/>
    </source>
</evidence>
<dbReference type="SUPFAM" id="SSF50494">
    <property type="entry name" value="Trypsin-like serine proteases"/>
    <property type="match status" value="1"/>
</dbReference>
<sequence length="467" mass="49192">MACGLLAGLGLLGQVAVAAPPAARELPDFSRLVSRHGATVVNISTAQRVKRAPLVPAPGDQGDKEDTEDYGELLRRYFGEGAPEFLDETSLGSGFFISSDGYILTCAHVVEHASEIIVRLIDRREFNARLIGLDRRSDVALLKIEASALPKAAIGDPARLAVGEWVLAIGSPFGFDSSATSGIVSAKGRSLPNENYISFIQTDVAINPGNSGGPLFNLRGEVVGVNSQIYSRTGGFMGVSFAIPINTAMQIVEQLKGGGRVRRGWLGVSLQEVSRDMAAAYGMNSPRGALIADILPGGPASKSELRSGDIVLEYEGRPIGLSSDLPPLVGLSAPGSRARLALFRRDQGMVTAQVVVGELKEEGGAKPAAQPARREGGQLGLAVSDLTAQQRKREDLDHGVSVDGVDDGPARDAGLRSGDLILEVDGKRVNSAEGFNRVIAHAPKGRPVVLRVRRAAAAIYLALRVEG</sequence>
<evidence type="ECO:0000256" key="7">
    <source>
        <dbReference type="ARBA" id="ARBA00022729"/>
    </source>
</evidence>
<evidence type="ECO:0000256" key="1">
    <source>
        <dbReference type="ARBA" id="ARBA00001772"/>
    </source>
</evidence>
<evidence type="ECO:0000256" key="13">
    <source>
        <dbReference type="ARBA" id="ARBA00032850"/>
    </source>
</evidence>
<evidence type="ECO:0000313" key="20">
    <source>
        <dbReference type="Proteomes" id="UP000179360"/>
    </source>
</evidence>
<organism evidence="19 20">
    <name type="scientific">Candidatus Muproteobacteria bacterium RIFCSPHIGHO2_01_FULL_65_16</name>
    <dbReference type="NCBI Taxonomy" id="1817764"/>
    <lineage>
        <taxon>Bacteria</taxon>
        <taxon>Pseudomonadati</taxon>
        <taxon>Pseudomonadota</taxon>
        <taxon>Candidatus Muproteobacteria</taxon>
    </lineage>
</organism>
<dbReference type="NCBIfam" id="TIGR02037">
    <property type="entry name" value="degP_htrA_DO"/>
    <property type="match status" value="1"/>
</dbReference>
<dbReference type="SUPFAM" id="SSF50156">
    <property type="entry name" value="PDZ domain-like"/>
    <property type="match status" value="2"/>
</dbReference>
<evidence type="ECO:0000256" key="8">
    <source>
        <dbReference type="ARBA" id="ARBA00022737"/>
    </source>
</evidence>
<name>A0A1F6TPS1_9PROT</name>
<dbReference type="STRING" id="1817764.A2637_05565"/>
<feature type="region of interest" description="Disordered" evidence="16">
    <location>
        <begin position="392"/>
        <end position="411"/>
    </location>
</feature>
<keyword evidence="8" id="KW-0677">Repeat</keyword>
<proteinExistence type="inferred from homology"/>
<protein>
    <recommendedName>
        <fullName evidence="5">Probable periplasmic serine endoprotease DegP-like</fullName>
        <ecNumber evidence="4">3.4.21.107</ecNumber>
    </recommendedName>
    <alternativeName>
        <fullName evidence="13">Protease Do</fullName>
    </alternativeName>
</protein>
<evidence type="ECO:0000256" key="4">
    <source>
        <dbReference type="ARBA" id="ARBA00013035"/>
    </source>
</evidence>
<evidence type="ECO:0000259" key="18">
    <source>
        <dbReference type="PROSITE" id="PS50106"/>
    </source>
</evidence>
<feature type="binding site" evidence="15">
    <location>
        <begin position="209"/>
        <end position="211"/>
    </location>
    <ligand>
        <name>substrate</name>
    </ligand>
</feature>
<feature type="active site" description="Charge relay system" evidence="14">
    <location>
        <position position="138"/>
    </location>
</feature>
<feature type="chain" id="PRO_5038945142" description="Probable periplasmic serine endoprotease DegP-like" evidence="17">
    <location>
        <begin position="19"/>
        <end position="467"/>
    </location>
</feature>
<dbReference type="InterPro" id="IPR011782">
    <property type="entry name" value="Pept_S1C_Do"/>
</dbReference>
<dbReference type="GO" id="GO:0006508">
    <property type="term" value="P:proteolysis"/>
    <property type="evidence" value="ECO:0007669"/>
    <property type="project" value="UniProtKB-KW"/>
</dbReference>
<accession>A0A1F6TPS1</accession>
<dbReference type="PRINTS" id="PR00834">
    <property type="entry name" value="PROTEASES2C"/>
</dbReference>
<dbReference type="InterPro" id="IPR001940">
    <property type="entry name" value="Peptidase_S1C"/>
</dbReference>
<feature type="signal peptide" evidence="17">
    <location>
        <begin position="1"/>
        <end position="18"/>
    </location>
</feature>
<dbReference type="Gene3D" id="2.30.42.10">
    <property type="match status" value="2"/>
</dbReference>
<evidence type="ECO:0000256" key="6">
    <source>
        <dbReference type="ARBA" id="ARBA00022670"/>
    </source>
</evidence>
<evidence type="ECO:0000256" key="12">
    <source>
        <dbReference type="ARBA" id="ARBA00023016"/>
    </source>
</evidence>
<keyword evidence="6" id="KW-0645">Protease</keyword>
<evidence type="ECO:0000256" key="16">
    <source>
        <dbReference type="SAM" id="MobiDB-lite"/>
    </source>
</evidence>
<evidence type="ECO:0000256" key="2">
    <source>
        <dbReference type="ARBA" id="ARBA00004418"/>
    </source>
</evidence>
<evidence type="ECO:0000256" key="14">
    <source>
        <dbReference type="PIRSR" id="PIRSR611782-1"/>
    </source>
</evidence>
<dbReference type="Pfam" id="PF13180">
    <property type="entry name" value="PDZ_2"/>
    <property type="match status" value="2"/>
</dbReference>
<dbReference type="InterPro" id="IPR036034">
    <property type="entry name" value="PDZ_sf"/>
</dbReference>
<feature type="domain" description="PDZ" evidence="18">
    <location>
        <begin position="368"/>
        <end position="456"/>
    </location>
</feature>
<dbReference type="EC" id="3.4.21.107" evidence="4"/>
<dbReference type="PANTHER" id="PTHR22939">
    <property type="entry name" value="SERINE PROTEASE FAMILY S1C HTRA-RELATED"/>
    <property type="match status" value="1"/>
</dbReference>
<dbReference type="PROSITE" id="PS50106">
    <property type="entry name" value="PDZ"/>
    <property type="match status" value="2"/>
</dbReference>
<feature type="active site" description="Charge relay system" evidence="14">
    <location>
        <position position="108"/>
    </location>
</feature>
<keyword evidence="9" id="KW-0574">Periplasm</keyword>
<comment type="caution">
    <text evidence="19">The sequence shown here is derived from an EMBL/GenBank/DDBJ whole genome shotgun (WGS) entry which is preliminary data.</text>
</comment>
<keyword evidence="12" id="KW-0346">Stress response</keyword>
<dbReference type="EMBL" id="MFSY01000028">
    <property type="protein sequence ID" value="OGI47123.1"/>
    <property type="molecule type" value="Genomic_DNA"/>
</dbReference>
<comment type="subcellular location">
    <subcellularLocation>
        <location evidence="2">Periplasm</location>
    </subcellularLocation>
</comment>
<dbReference type="InterPro" id="IPR001478">
    <property type="entry name" value="PDZ"/>
</dbReference>
<dbReference type="GO" id="GO:0004252">
    <property type="term" value="F:serine-type endopeptidase activity"/>
    <property type="evidence" value="ECO:0007669"/>
    <property type="project" value="InterPro"/>
</dbReference>
<keyword evidence="10" id="KW-0378">Hydrolase</keyword>
<dbReference type="PANTHER" id="PTHR22939:SF130">
    <property type="entry name" value="PERIPLASMIC SERINE ENDOPROTEASE DEGP-LIKE-RELATED"/>
    <property type="match status" value="1"/>
</dbReference>
<feature type="domain" description="PDZ" evidence="18">
    <location>
        <begin position="248"/>
        <end position="346"/>
    </location>
</feature>